<sequence length="640" mass="70704">MDESVNIVMNGTHINGAMEDGHLKRNSHPSPMADSNPGSPIIMTEPKRAKTSEFDEGSPTSKSTEVTQFEFNEMLSTILNVIQELDKYEIMSTIATSVVNGEKVEISIQTMQSKLKDAQYSSVLTLKDDIGRICRQAITDNSQNPEIQEHAQKLLHLASDLINDKSHYTIRSHGKKVRPREESQAVAAPGRDHEKVALFQRGPEGFVFTSAAFVKDESLDLEVSTTVVVPTPSNPNPPLLKDVNTRPRPMPPAADAAKRKSTGVEFCSYTPFTSFAPFVDSTHAELDAEDTSTAYDSLLTRVAQKSKASAAELEEQRKAKSSLDSILEFAQQYQETENTVILKEEDLNFLVEEGLDLKKLLDAANSGKADNEKLTPLEAIQKNAILLYELHKLQDERFASKDQTVSAREKEIAATLRNSLMELVSQATPSMLVTSQAIEDTMKRIPYKETAFSGTLPPNKPFAFPTNVVRNGLPPNATGFPVHNLMGNKKSAPSTFIIPQVALSPHINMTGGYPNIPQSNQHHAYAIPQQPTHQKTYSRPRASNANNTPTPVQVSSNGDVTFRKNFHTVVTSEGGTPAHWRRNDSQIPCANCGTLVSPIWRLGARNEKLCNACGQYNKKWNGLQRPVSLFPNTQTPTFRK</sequence>
<gene>
    <name evidence="5" type="ORF">BCR41DRAFT_395380</name>
</gene>
<evidence type="ECO:0000256" key="1">
    <source>
        <dbReference type="ARBA" id="ARBA00023117"/>
    </source>
</evidence>
<keyword evidence="2" id="KW-0862">Zinc</keyword>
<dbReference type="Gene3D" id="1.20.920.10">
    <property type="entry name" value="Bromodomain-like"/>
    <property type="match status" value="1"/>
</dbReference>
<evidence type="ECO:0000256" key="3">
    <source>
        <dbReference type="SAM" id="MobiDB-lite"/>
    </source>
</evidence>
<accession>A0A1Y2GQT1</accession>
<evidence type="ECO:0000256" key="2">
    <source>
        <dbReference type="PROSITE-ProRule" id="PRU00094"/>
    </source>
</evidence>
<dbReference type="GO" id="GO:0006355">
    <property type="term" value="P:regulation of DNA-templated transcription"/>
    <property type="evidence" value="ECO:0007669"/>
    <property type="project" value="InterPro"/>
</dbReference>
<dbReference type="OrthoDB" id="21648at2759"/>
<dbReference type="Proteomes" id="UP000193648">
    <property type="component" value="Unassembled WGS sequence"/>
</dbReference>
<dbReference type="SUPFAM" id="SSF47370">
    <property type="entry name" value="Bromodomain"/>
    <property type="match status" value="1"/>
</dbReference>
<organism evidence="5 6">
    <name type="scientific">Lobosporangium transversale</name>
    <dbReference type="NCBI Taxonomy" id="64571"/>
    <lineage>
        <taxon>Eukaryota</taxon>
        <taxon>Fungi</taxon>
        <taxon>Fungi incertae sedis</taxon>
        <taxon>Mucoromycota</taxon>
        <taxon>Mortierellomycotina</taxon>
        <taxon>Mortierellomycetes</taxon>
        <taxon>Mortierellales</taxon>
        <taxon>Mortierellaceae</taxon>
        <taxon>Lobosporangium</taxon>
    </lineage>
</organism>
<dbReference type="InterPro" id="IPR036427">
    <property type="entry name" value="Bromodomain-like_sf"/>
</dbReference>
<dbReference type="AlphaFoldDB" id="A0A1Y2GQT1"/>
<feature type="domain" description="GATA-type" evidence="4">
    <location>
        <begin position="583"/>
        <end position="639"/>
    </location>
</feature>
<evidence type="ECO:0000313" key="5">
    <source>
        <dbReference type="EMBL" id="ORZ19248.1"/>
    </source>
</evidence>
<dbReference type="InterPro" id="IPR000679">
    <property type="entry name" value="Znf_GATA"/>
</dbReference>
<feature type="region of interest" description="Disordered" evidence="3">
    <location>
        <begin position="16"/>
        <end position="43"/>
    </location>
</feature>
<proteinExistence type="predicted"/>
<comment type="caution">
    <text evidence="5">The sequence shown here is derived from an EMBL/GenBank/DDBJ whole genome shotgun (WGS) entry which is preliminary data.</text>
</comment>
<dbReference type="EMBL" id="MCFF01000014">
    <property type="protein sequence ID" value="ORZ19248.1"/>
    <property type="molecule type" value="Genomic_DNA"/>
</dbReference>
<dbReference type="GO" id="GO:0043565">
    <property type="term" value="F:sequence-specific DNA binding"/>
    <property type="evidence" value="ECO:0007669"/>
    <property type="project" value="InterPro"/>
</dbReference>
<dbReference type="SMART" id="SM00401">
    <property type="entry name" value="ZnF_GATA"/>
    <property type="match status" value="1"/>
</dbReference>
<dbReference type="InParanoid" id="A0A1Y2GQT1"/>
<dbReference type="GeneID" id="33570569"/>
<feature type="region of interest" description="Disordered" evidence="3">
    <location>
        <begin position="230"/>
        <end position="257"/>
    </location>
</feature>
<dbReference type="SUPFAM" id="SSF57716">
    <property type="entry name" value="Glucocorticoid receptor-like (DNA-binding domain)"/>
    <property type="match status" value="1"/>
</dbReference>
<reference evidence="5 6" key="1">
    <citation type="submission" date="2016-07" db="EMBL/GenBank/DDBJ databases">
        <title>Pervasive Adenine N6-methylation of Active Genes in Fungi.</title>
        <authorList>
            <consortium name="DOE Joint Genome Institute"/>
            <person name="Mondo S.J."/>
            <person name="Dannebaum R.O."/>
            <person name="Kuo R.C."/>
            <person name="Labutti K."/>
            <person name="Haridas S."/>
            <person name="Kuo A."/>
            <person name="Salamov A."/>
            <person name="Ahrendt S.R."/>
            <person name="Lipzen A."/>
            <person name="Sullivan W."/>
            <person name="Andreopoulos W.B."/>
            <person name="Clum A."/>
            <person name="Lindquist E."/>
            <person name="Daum C."/>
            <person name="Ramamoorthy G.K."/>
            <person name="Gryganskyi A."/>
            <person name="Culley D."/>
            <person name="Magnuson J.K."/>
            <person name="James T.Y."/>
            <person name="O'Malley M.A."/>
            <person name="Stajich J.E."/>
            <person name="Spatafora J.W."/>
            <person name="Visel A."/>
            <person name="Grigoriev I.V."/>
        </authorList>
    </citation>
    <scope>NUCLEOTIDE SEQUENCE [LARGE SCALE GENOMIC DNA]</scope>
    <source>
        <strain evidence="5 6">NRRL 3116</strain>
    </source>
</reference>
<keyword evidence="6" id="KW-1185">Reference proteome</keyword>
<dbReference type="PROSITE" id="PS00344">
    <property type="entry name" value="GATA_ZN_FINGER_1"/>
    <property type="match status" value="1"/>
</dbReference>
<protein>
    <recommendedName>
        <fullName evidence="4">GATA-type domain-containing protein</fullName>
    </recommendedName>
</protein>
<evidence type="ECO:0000259" key="4">
    <source>
        <dbReference type="PROSITE" id="PS50114"/>
    </source>
</evidence>
<name>A0A1Y2GQT1_9FUNG</name>
<dbReference type="CDD" id="cd00202">
    <property type="entry name" value="ZnF_GATA"/>
    <property type="match status" value="1"/>
</dbReference>
<dbReference type="GO" id="GO:0008270">
    <property type="term" value="F:zinc ion binding"/>
    <property type="evidence" value="ECO:0007669"/>
    <property type="project" value="UniProtKB-KW"/>
</dbReference>
<dbReference type="GO" id="GO:0006325">
    <property type="term" value="P:chromatin organization"/>
    <property type="evidence" value="ECO:0007669"/>
    <property type="project" value="UniProtKB-ARBA"/>
</dbReference>
<dbReference type="RefSeq" id="XP_021882416.1">
    <property type="nucleotide sequence ID" value="XM_022028726.1"/>
</dbReference>
<keyword evidence="2" id="KW-0863">Zinc-finger</keyword>
<feature type="region of interest" description="Disordered" evidence="3">
    <location>
        <begin position="529"/>
        <end position="558"/>
    </location>
</feature>
<dbReference type="Pfam" id="PF00320">
    <property type="entry name" value="GATA"/>
    <property type="match status" value="1"/>
</dbReference>
<dbReference type="Gene3D" id="3.30.50.10">
    <property type="entry name" value="Erythroid Transcription Factor GATA-1, subunit A"/>
    <property type="match status" value="1"/>
</dbReference>
<dbReference type="PROSITE" id="PS50114">
    <property type="entry name" value="GATA_ZN_FINGER_2"/>
    <property type="match status" value="1"/>
</dbReference>
<evidence type="ECO:0000313" key="6">
    <source>
        <dbReference type="Proteomes" id="UP000193648"/>
    </source>
</evidence>
<dbReference type="InterPro" id="IPR013088">
    <property type="entry name" value="Znf_NHR/GATA"/>
</dbReference>
<keyword evidence="2" id="KW-0479">Metal-binding</keyword>
<keyword evidence="1" id="KW-0103">Bromodomain</keyword>